<organism evidence="3 4">
    <name type="scientific">Pseudonocardia alaniniphila</name>
    <dbReference type="NCBI Taxonomy" id="75291"/>
    <lineage>
        <taxon>Bacteria</taxon>
        <taxon>Bacillati</taxon>
        <taxon>Actinomycetota</taxon>
        <taxon>Actinomycetes</taxon>
        <taxon>Pseudonocardiales</taxon>
        <taxon>Pseudonocardiaceae</taxon>
        <taxon>Pseudonocardia</taxon>
    </lineage>
</organism>
<dbReference type="RefSeq" id="WP_241038416.1">
    <property type="nucleotide sequence ID" value="NZ_BAAAJF010000012.1"/>
</dbReference>
<keyword evidence="4" id="KW-1185">Reference proteome</keyword>
<dbReference type="Gene3D" id="1.20.120.450">
    <property type="entry name" value="dinb family like domain"/>
    <property type="match status" value="1"/>
</dbReference>
<name>A0ABS9TH57_9PSEU</name>
<evidence type="ECO:0000313" key="4">
    <source>
        <dbReference type="Proteomes" id="UP001299970"/>
    </source>
</evidence>
<gene>
    <name evidence="3" type="ORF">MMF94_19360</name>
</gene>
<feature type="domain" description="DinB-like" evidence="2">
    <location>
        <begin position="21"/>
        <end position="149"/>
    </location>
</feature>
<dbReference type="InterPro" id="IPR034660">
    <property type="entry name" value="DinB/YfiT-like"/>
</dbReference>
<protein>
    <submittedName>
        <fullName evidence="3">DinB family protein</fullName>
    </submittedName>
</protein>
<sequence>METGSIAATLTTDEYLYFLARAFDGMLDAMGELDESAINTRPSLPGANSPYAIVHHCVEMSDYWIGHVVAGRPANRDRAAEFSATGSLDDLRRRVADVQRRLLDDLAGADLRGDPKNPPAADYQGPERPLTCAGVLLHVLEELAQHHGHVQLSRDLLLHGAAR</sequence>
<dbReference type="EMBL" id="JAKXMK010000016">
    <property type="protein sequence ID" value="MCH6167852.1"/>
    <property type="molecule type" value="Genomic_DNA"/>
</dbReference>
<evidence type="ECO:0000313" key="3">
    <source>
        <dbReference type="EMBL" id="MCH6167852.1"/>
    </source>
</evidence>
<proteinExistence type="predicted"/>
<accession>A0ABS9TH57</accession>
<evidence type="ECO:0000259" key="2">
    <source>
        <dbReference type="Pfam" id="PF12867"/>
    </source>
</evidence>
<feature type="region of interest" description="Disordered" evidence="1">
    <location>
        <begin position="108"/>
        <end position="127"/>
    </location>
</feature>
<comment type="caution">
    <text evidence="3">The sequence shown here is derived from an EMBL/GenBank/DDBJ whole genome shotgun (WGS) entry which is preliminary data.</text>
</comment>
<dbReference type="SUPFAM" id="SSF109854">
    <property type="entry name" value="DinB/YfiT-like putative metalloenzymes"/>
    <property type="match status" value="1"/>
</dbReference>
<evidence type="ECO:0000256" key="1">
    <source>
        <dbReference type="SAM" id="MobiDB-lite"/>
    </source>
</evidence>
<reference evidence="3 4" key="1">
    <citation type="submission" date="2022-03" db="EMBL/GenBank/DDBJ databases">
        <title>Pseudonocardia alaer sp. nov., a novel actinomycete isolated from reed forest soil.</title>
        <authorList>
            <person name="Wang L."/>
        </authorList>
    </citation>
    <scope>NUCLEOTIDE SEQUENCE [LARGE SCALE GENOMIC DNA]</scope>
    <source>
        <strain evidence="3 4">Y-16303</strain>
    </source>
</reference>
<dbReference type="InterPro" id="IPR024775">
    <property type="entry name" value="DinB-like"/>
</dbReference>
<dbReference type="Proteomes" id="UP001299970">
    <property type="component" value="Unassembled WGS sequence"/>
</dbReference>
<dbReference type="Pfam" id="PF12867">
    <property type="entry name" value="DinB_2"/>
    <property type="match status" value="1"/>
</dbReference>